<dbReference type="InterPro" id="IPR003395">
    <property type="entry name" value="RecF/RecN/SMC_N"/>
</dbReference>
<feature type="domain" description="RecF/RecN/SMC N-terminal" evidence="11">
    <location>
        <begin position="14"/>
        <end position="499"/>
    </location>
</feature>
<dbReference type="PANTHER" id="PTHR11059:SF0">
    <property type="entry name" value="DNA REPAIR PROTEIN RECN"/>
    <property type="match status" value="1"/>
</dbReference>
<protein>
    <recommendedName>
        <fullName evidence="3 9">DNA repair protein RecN</fullName>
    </recommendedName>
    <alternativeName>
        <fullName evidence="8 9">Recombination protein N</fullName>
    </alternativeName>
</protein>
<evidence type="ECO:0000256" key="4">
    <source>
        <dbReference type="ARBA" id="ARBA00022741"/>
    </source>
</evidence>
<evidence type="ECO:0000259" key="11">
    <source>
        <dbReference type="Pfam" id="PF02463"/>
    </source>
</evidence>
<dbReference type="FunFam" id="3.40.50.300:FF:000356">
    <property type="entry name" value="DNA repair protein RecN"/>
    <property type="match status" value="1"/>
</dbReference>
<dbReference type="InterPro" id="IPR027417">
    <property type="entry name" value="P-loop_NTPase"/>
</dbReference>
<evidence type="ECO:0000256" key="3">
    <source>
        <dbReference type="ARBA" id="ARBA00021315"/>
    </source>
</evidence>
<gene>
    <name evidence="12" type="primary">recN</name>
    <name evidence="12" type="ORF">NFC81_12480</name>
</gene>
<dbReference type="GO" id="GO:0043590">
    <property type="term" value="C:bacterial nucleoid"/>
    <property type="evidence" value="ECO:0007669"/>
    <property type="project" value="TreeGrafter"/>
</dbReference>
<dbReference type="Pfam" id="PF02463">
    <property type="entry name" value="SMC_N"/>
    <property type="match status" value="1"/>
</dbReference>
<keyword evidence="10" id="KW-0175">Coiled coil</keyword>
<evidence type="ECO:0000256" key="6">
    <source>
        <dbReference type="ARBA" id="ARBA00022840"/>
    </source>
</evidence>
<proteinExistence type="inferred from homology"/>
<dbReference type="GO" id="GO:0006310">
    <property type="term" value="P:DNA recombination"/>
    <property type="evidence" value="ECO:0007669"/>
    <property type="project" value="InterPro"/>
</dbReference>
<dbReference type="RefSeq" id="WP_304994805.1">
    <property type="nucleotide sequence ID" value="NZ_CP101717.1"/>
</dbReference>
<keyword evidence="6" id="KW-0067">ATP-binding</keyword>
<dbReference type="SUPFAM" id="SSF52540">
    <property type="entry name" value="P-loop containing nucleoside triphosphate hydrolases"/>
    <property type="match status" value="1"/>
</dbReference>
<feature type="coiled-coil region" evidence="10">
    <location>
        <begin position="330"/>
        <end position="371"/>
    </location>
</feature>
<keyword evidence="4" id="KW-0547">Nucleotide-binding</keyword>
<dbReference type="AlphaFoldDB" id="A0AB38YE63"/>
<evidence type="ECO:0000256" key="9">
    <source>
        <dbReference type="PIRNR" id="PIRNR003128"/>
    </source>
</evidence>
<dbReference type="NCBIfam" id="NF008121">
    <property type="entry name" value="PRK10869.1"/>
    <property type="match status" value="1"/>
</dbReference>
<evidence type="ECO:0000256" key="2">
    <source>
        <dbReference type="ARBA" id="ARBA00009441"/>
    </source>
</evidence>
<accession>A0AB38YE63</accession>
<evidence type="ECO:0000313" key="12">
    <source>
        <dbReference type="EMBL" id="WLD57520.1"/>
    </source>
</evidence>
<dbReference type="FunFam" id="3.40.50.300:FF:000319">
    <property type="entry name" value="DNA repair protein RecN"/>
    <property type="match status" value="1"/>
</dbReference>
<comment type="similarity">
    <text evidence="2 9">Belongs to the RecN family.</text>
</comment>
<keyword evidence="5 9" id="KW-0227">DNA damage</keyword>
<dbReference type="CDD" id="cd03241">
    <property type="entry name" value="ABC_RecN"/>
    <property type="match status" value="2"/>
</dbReference>
<sequence>MLCYLHIRNFIIAGDIELDVQQGLTVLSGETGAGKSIILDALFLLAGGRADSSQVRHGEEKADLSATFLIKADSPAGKWLHEQDLWQDGECIVRRVITADGRSRAFINAAAVPVARLKEFGELVLQIHAQHEHQRLMRTEEHLGILDSYAQVSVELHQVRKTFRDWKVAERRFRELQQGSERDNAEQQLMMYQLEELSALNLDDGELETLEQEHQALSHAESMLQTASQVAELLNSENGDADVLGQLRGAIHDLEPQAALHPTLQSALSLLTEAQITLNEASSDLHRFANDFEWDPERFADLDKRLSAIYDVARKHQCRPEALPELKRELEAKTADFAANTEELAELESQLSALEEHYRAAATLLSNMRQEASHTLAEALAQQLHRLNMPHANIVCRVTPTPEHPSVVGFDDVELCLSANPGQPVQPLHKAASGGELSRIALAIQVVAQQTQQAPTLFFDEVDVGISGATAEEVGRLIRQLSQHSQILCITHLPQVASFGHQHWLIEKEVVNGQTLSQVKSLDVESRTQEVARLISGARVTDATLSHARDLLSAPLMH</sequence>
<evidence type="ECO:0000256" key="7">
    <source>
        <dbReference type="ARBA" id="ARBA00023204"/>
    </source>
</evidence>
<organism evidence="12">
    <name type="scientific">Salinispirillum sp. LH 10-3-1</name>
    <dbReference type="NCBI Taxonomy" id="2952525"/>
    <lineage>
        <taxon>Bacteria</taxon>
        <taxon>Pseudomonadati</taxon>
        <taxon>Pseudomonadota</taxon>
        <taxon>Gammaproteobacteria</taxon>
        <taxon>Oceanospirillales</taxon>
        <taxon>Saccharospirillaceae</taxon>
        <taxon>Salinispirillum</taxon>
    </lineage>
</organism>
<dbReference type="InterPro" id="IPR004604">
    <property type="entry name" value="DNA_recomb/repair_RecN"/>
</dbReference>
<evidence type="ECO:0000256" key="10">
    <source>
        <dbReference type="SAM" id="Coils"/>
    </source>
</evidence>
<dbReference type="PANTHER" id="PTHR11059">
    <property type="entry name" value="DNA REPAIR PROTEIN RECN"/>
    <property type="match status" value="1"/>
</dbReference>
<dbReference type="GO" id="GO:0009432">
    <property type="term" value="P:SOS response"/>
    <property type="evidence" value="ECO:0007669"/>
    <property type="project" value="UniProtKB-ARBA"/>
</dbReference>
<dbReference type="EMBL" id="CP101717">
    <property type="protein sequence ID" value="WLD57520.1"/>
    <property type="molecule type" value="Genomic_DNA"/>
</dbReference>
<keyword evidence="7 9" id="KW-0234">DNA repair</keyword>
<dbReference type="PIRSF" id="PIRSF003128">
    <property type="entry name" value="RecN"/>
    <property type="match status" value="1"/>
</dbReference>
<reference evidence="12" key="1">
    <citation type="submission" date="2022-07" db="EMBL/GenBank/DDBJ databases">
        <title>Complete genome sequence of Salinispirillum sp. LH10-3-1 capable of multiple carbohydrate inversion isolated from a soda lake.</title>
        <authorList>
            <person name="Liu J."/>
            <person name="Zhai Y."/>
            <person name="Zhang H."/>
            <person name="Yang H."/>
            <person name="Qu J."/>
            <person name="Li J."/>
        </authorList>
    </citation>
    <scope>NUCLEOTIDE SEQUENCE</scope>
    <source>
        <strain evidence="12">LH 10-3-1</strain>
    </source>
</reference>
<evidence type="ECO:0000256" key="8">
    <source>
        <dbReference type="ARBA" id="ARBA00033408"/>
    </source>
</evidence>
<name>A0AB38YE63_9GAMM</name>
<comment type="function">
    <text evidence="1 9">May be involved in recombinational repair of damaged DNA.</text>
</comment>
<dbReference type="Gene3D" id="3.40.50.300">
    <property type="entry name" value="P-loop containing nucleotide triphosphate hydrolases"/>
    <property type="match status" value="2"/>
</dbReference>
<dbReference type="NCBIfam" id="TIGR00634">
    <property type="entry name" value="recN"/>
    <property type="match status" value="1"/>
</dbReference>
<evidence type="ECO:0000256" key="5">
    <source>
        <dbReference type="ARBA" id="ARBA00022763"/>
    </source>
</evidence>
<dbReference type="GO" id="GO:0006281">
    <property type="term" value="P:DNA repair"/>
    <property type="evidence" value="ECO:0007669"/>
    <property type="project" value="UniProtKB-KW"/>
</dbReference>
<evidence type="ECO:0000256" key="1">
    <source>
        <dbReference type="ARBA" id="ARBA00003618"/>
    </source>
</evidence>
<dbReference type="GO" id="GO:0005524">
    <property type="term" value="F:ATP binding"/>
    <property type="evidence" value="ECO:0007669"/>
    <property type="project" value="UniProtKB-KW"/>
</dbReference>